<dbReference type="Proteomes" id="UP000274315">
    <property type="component" value="Unassembled WGS sequence"/>
</dbReference>
<keyword evidence="1" id="KW-0812">Transmembrane</keyword>
<keyword evidence="1" id="KW-1133">Transmembrane helix</keyword>
<evidence type="ECO:0000313" key="2">
    <source>
        <dbReference type="EMBL" id="RMU68446.1"/>
    </source>
</evidence>
<evidence type="ECO:0000313" key="3">
    <source>
        <dbReference type="Proteomes" id="UP000274315"/>
    </source>
</evidence>
<keyword evidence="1" id="KW-0472">Membrane</keyword>
<protein>
    <submittedName>
        <fullName evidence="2">Uncharacterized protein</fullName>
    </submittedName>
</protein>
<gene>
    <name evidence="2" type="ORF">ALP24_02685</name>
</gene>
<dbReference type="EMBL" id="RBUF01000667">
    <property type="protein sequence ID" value="RMU68446.1"/>
    <property type="molecule type" value="Genomic_DNA"/>
</dbReference>
<proteinExistence type="predicted"/>
<accession>A0A3M5WD63</accession>
<evidence type="ECO:0000256" key="1">
    <source>
        <dbReference type="SAM" id="Phobius"/>
    </source>
</evidence>
<reference evidence="2 3" key="1">
    <citation type="submission" date="2018-08" db="EMBL/GenBank/DDBJ databases">
        <title>Recombination of ecologically and evolutionarily significant loci maintains genetic cohesion in the Pseudomonas syringae species complex.</title>
        <authorList>
            <person name="Dillon M."/>
            <person name="Thakur S."/>
            <person name="Almeida R.N.D."/>
            <person name="Weir B.S."/>
            <person name="Guttman D.S."/>
        </authorList>
    </citation>
    <scope>NUCLEOTIDE SEQUENCE [LARGE SCALE GENOMIC DNA]</scope>
    <source>
        <strain evidence="2 3">ICMP 11935</strain>
    </source>
</reference>
<name>A0A3M5WD63_PSEAP</name>
<dbReference type="AlphaFoldDB" id="A0A3M5WD63"/>
<comment type="caution">
    <text evidence="2">The sequence shown here is derived from an EMBL/GenBank/DDBJ whole genome shotgun (WGS) entry which is preliminary data.</text>
</comment>
<organism evidence="2 3">
    <name type="scientific">Pseudomonas syringae pv. aptata</name>
    <dbReference type="NCBI Taxonomy" id="83167"/>
    <lineage>
        <taxon>Bacteria</taxon>
        <taxon>Pseudomonadati</taxon>
        <taxon>Pseudomonadota</taxon>
        <taxon>Gammaproteobacteria</taxon>
        <taxon>Pseudomonadales</taxon>
        <taxon>Pseudomonadaceae</taxon>
        <taxon>Pseudomonas</taxon>
        <taxon>Pseudomonas syringae</taxon>
    </lineage>
</organism>
<sequence length="62" mass="6613">MAWSMTSCVACRSMTALKCACRSRFILHGPDRQLRIAAAVGAAAAIVLGCSAFWFGAHQRIA</sequence>
<feature type="transmembrane region" description="Helical" evidence="1">
    <location>
        <begin position="36"/>
        <end position="57"/>
    </location>
</feature>